<organism evidence="5 6">
    <name type="scientific">Nonomuraea zeae</name>
    <dbReference type="NCBI Taxonomy" id="1642303"/>
    <lineage>
        <taxon>Bacteria</taxon>
        <taxon>Bacillati</taxon>
        <taxon>Actinomycetota</taxon>
        <taxon>Actinomycetes</taxon>
        <taxon>Streptosporangiales</taxon>
        <taxon>Streptosporangiaceae</taxon>
        <taxon>Nonomuraea</taxon>
    </lineage>
</organism>
<dbReference type="InterPro" id="IPR019257">
    <property type="entry name" value="MeTrfase_dom"/>
</dbReference>
<evidence type="ECO:0000313" key="5">
    <source>
        <dbReference type="EMBL" id="TMR30012.1"/>
    </source>
</evidence>
<feature type="binding site" evidence="3">
    <location>
        <position position="105"/>
    </location>
    <ligand>
        <name>S-adenosyl-L-methionine</name>
        <dbReference type="ChEBI" id="CHEBI:59789"/>
    </ligand>
</feature>
<evidence type="ECO:0000256" key="3">
    <source>
        <dbReference type="HAMAP-Rule" id="MF_02037"/>
    </source>
</evidence>
<proteinExistence type="inferred from homology"/>
<dbReference type="PANTHER" id="PTHR43397">
    <property type="entry name" value="ERGOTHIONEINE BIOSYNTHESIS PROTEIN 1"/>
    <property type="match status" value="1"/>
</dbReference>
<dbReference type="OrthoDB" id="5289726at2"/>
<feature type="domain" description="Histidine-specific methyltransferase SAM-dependent" evidence="4">
    <location>
        <begin position="38"/>
        <end position="338"/>
    </location>
</feature>
<feature type="binding site" evidence="3">
    <location>
        <position position="111"/>
    </location>
    <ligand>
        <name>S-adenosyl-L-methionine</name>
        <dbReference type="ChEBI" id="CHEBI:59789"/>
    </ligand>
</feature>
<comment type="function">
    <text evidence="3">Catalyzes the SAM-dependent triple methylation of the alpha-amino group of histidine to form hercynine, a step in the biosynthesis pathway of ergothioneine.</text>
</comment>
<comment type="subunit">
    <text evidence="3">Monomer.</text>
</comment>
<dbReference type="GO" id="GO:0008276">
    <property type="term" value="F:protein methyltransferase activity"/>
    <property type="evidence" value="ECO:0007669"/>
    <property type="project" value="InterPro"/>
</dbReference>
<feature type="binding site" evidence="3">
    <location>
        <begin position="160"/>
        <end position="161"/>
    </location>
    <ligand>
        <name>S-adenosyl-L-methionine</name>
        <dbReference type="ChEBI" id="CHEBI:59789"/>
    </ligand>
</feature>
<dbReference type="AlphaFoldDB" id="A0A5S4GAW2"/>
<accession>A0A5S4GAW2</accession>
<feature type="binding site" evidence="3">
    <location>
        <position position="225"/>
    </location>
    <ligand>
        <name>L-histidine</name>
        <dbReference type="ChEBI" id="CHEBI:57595"/>
    </ligand>
</feature>
<dbReference type="GO" id="GO:0032259">
    <property type="term" value="P:methylation"/>
    <property type="evidence" value="ECO:0007669"/>
    <property type="project" value="UniProtKB-KW"/>
</dbReference>
<evidence type="ECO:0000256" key="1">
    <source>
        <dbReference type="ARBA" id="ARBA00022603"/>
    </source>
</evidence>
<dbReference type="Proteomes" id="UP000306628">
    <property type="component" value="Unassembled WGS sequence"/>
</dbReference>
<keyword evidence="1 3" id="KW-0489">Methyltransferase</keyword>
<dbReference type="InterPro" id="IPR035094">
    <property type="entry name" value="EgtD"/>
</dbReference>
<sequence>MYAYSHCDLSPGGPVPVSQSTVRVINHLDQDYLRQALEHDVRTGLSASPKWLPPKWFYDEAGSELFSRITRLPEYYPTRRELAILRSRAADLAAASGADTLVELGSGTSEKTELLLEAMDEAGRLRAYTPVDVDAVTLVAAARRLAGRFPELTVQAVCADFERHLALLPRTGRRMVAFLGGTIGNLEPAARAVFLKELRATLRPGDTFLLGADLVKDTGRLVAAYDDSAGVTAAFNRNVLRVINRDLAADFDPEAFEHVALYDERQEWIEMRLRATRDMRVRVGALGLDVSFEEGEEMRTEISAKFRPEGLREELAAAGFGVRRRFTDPEGDFTLVLAAP</sequence>
<keyword evidence="2 3" id="KW-0808">Transferase</keyword>
<comment type="similarity">
    <text evidence="3">Belongs to the methyltransferase superfamily. EgtD family.</text>
</comment>
<comment type="catalytic activity">
    <reaction evidence="3">
        <text>L-histidine + 3 S-adenosyl-L-methionine = hercynine + 3 S-adenosyl-L-homocysteine + 3 H(+)</text>
        <dbReference type="Rhea" id="RHEA:38471"/>
        <dbReference type="ChEBI" id="CHEBI:15378"/>
        <dbReference type="ChEBI" id="CHEBI:15781"/>
        <dbReference type="ChEBI" id="CHEBI:57595"/>
        <dbReference type="ChEBI" id="CHEBI:57856"/>
        <dbReference type="ChEBI" id="CHEBI:59789"/>
        <dbReference type="EC" id="2.1.1.44"/>
    </reaction>
</comment>
<dbReference type="NCBIfam" id="TIGR03438">
    <property type="entry name" value="egtD_ergothio"/>
    <property type="match status" value="1"/>
</dbReference>
<dbReference type="GO" id="GO:0052706">
    <property type="term" value="F:L-histidine N(alpha)-methyltransferase activity"/>
    <property type="evidence" value="ECO:0007669"/>
    <property type="project" value="UniProtKB-UniRule"/>
</dbReference>
<dbReference type="InterPro" id="IPR029063">
    <property type="entry name" value="SAM-dependent_MTases_sf"/>
</dbReference>
<dbReference type="Gene3D" id="3.40.50.150">
    <property type="entry name" value="Vaccinia Virus protein VP39"/>
    <property type="match status" value="1"/>
</dbReference>
<dbReference type="PIRSF" id="PIRSF018005">
    <property type="entry name" value="UCP018005"/>
    <property type="match status" value="1"/>
</dbReference>
<gene>
    <name evidence="3 5" type="primary">egtD</name>
    <name evidence="5" type="ORF">ETD85_30430</name>
</gene>
<dbReference type="InterPro" id="IPR051128">
    <property type="entry name" value="EgtD_Methyltrsf_superfamily"/>
</dbReference>
<dbReference type="HAMAP" id="MF_02037">
    <property type="entry name" value="EgtD"/>
    <property type="match status" value="1"/>
</dbReference>
<dbReference type="GO" id="GO:0052699">
    <property type="term" value="P:ergothioneine biosynthetic process"/>
    <property type="evidence" value="ECO:0007669"/>
    <property type="project" value="UniProtKB-UniRule"/>
</dbReference>
<feature type="binding site" evidence="3">
    <location>
        <position position="132"/>
    </location>
    <ligand>
        <name>S-adenosyl-L-methionine</name>
        <dbReference type="ChEBI" id="CHEBI:59789"/>
    </ligand>
</feature>
<reference evidence="5 6" key="1">
    <citation type="submission" date="2019-05" db="EMBL/GenBank/DDBJ databases">
        <title>Draft genome sequence of Nonomuraea zeae DSM 100528.</title>
        <authorList>
            <person name="Saricaoglu S."/>
            <person name="Isik K."/>
        </authorList>
    </citation>
    <scope>NUCLEOTIDE SEQUENCE [LARGE SCALE GENOMIC DNA]</scope>
    <source>
        <strain evidence="5 6">DSM 100528</strain>
    </source>
</reference>
<dbReference type="EC" id="2.1.1.44" evidence="3"/>
<evidence type="ECO:0000313" key="6">
    <source>
        <dbReference type="Proteomes" id="UP000306628"/>
    </source>
</evidence>
<feature type="binding site" evidence="3">
    <location>
        <begin position="301"/>
        <end position="303"/>
    </location>
    <ligand>
        <name>L-histidine</name>
        <dbReference type="ChEBI" id="CHEBI:57595"/>
    </ligand>
</feature>
<dbReference type="InterPro" id="IPR032888">
    <property type="entry name" value="EgtD_Actinobacteria"/>
</dbReference>
<feature type="binding site" evidence="3">
    <location>
        <position position="185"/>
    </location>
    <ligand>
        <name>L-histidine</name>
        <dbReference type="ChEBI" id="CHEBI:57595"/>
    </ligand>
</feature>
<dbReference type="PANTHER" id="PTHR43397:SF1">
    <property type="entry name" value="ERGOTHIONEINE BIOSYNTHESIS PROTEIN 1"/>
    <property type="match status" value="1"/>
</dbReference>
<comment type="caution">
    <text evidence="5">The sequence shown here is derived from an EMBL/GenBank/DDBJ whole genome shotgun (WGS) entry which is preliminary data.</text>
</comment>
<protein>
    <recommendedName>
        <fullName evidence="3">Histidine N-alpha-methyltransferase</fullName>
        <ecNumber evidence="3">2.1.1.44</ecNumber>
    </recommendedName>
    <alternativeName>
        <fullName evidence="3">Histidine trimethyltransferase</fullName>
    </alternativeName>
</protein>
<keyword evidence="6" id="KW-1185">Reference proteome</keyword>
<dbReference type="InterPro" id="IPR017804">
    <property type="entry name" value="MeTrfase_EgtD-like"/>
</dbReference>
<feature type="binding site" evidence="3">
    <location>
        <position position="75"/>
    </location>
    <ligand>
        <name>L-histidine</name>
        <dbReference type="ChEBI" id="CHEBI:57595"/>
    </ligand>
</feature>
<dbReference type="SUPFAM" id="SSF53335">
    <property type="entry name" value="S-adenosyl-L-methionine-dependent methyltransferases"/>
    <property type="match status" value="1"/>
</dbReference>
<dbReference type="UniPathway" id="UPA01014"/>
<dbReference type="EMBL" id="VCKX01000108">
    <property type="protein sequence ID" value="TMR30012.1"/>
    <property type="molecule type" value="Genomic_DNA"/>
</dbReference>
<dbReference type="Pfam" id="PF10017">
    <property type="entry name" value="Methyltransf_33"/>
    <property type="match status" value="1"/>
</dbReference>
<keyword evidence="3" id="KW-0949">S-adenosyl-L-methionine</keyword>
<evidence type="ECO:0000259" key="4">
    <source>
        <dbReference type="Pfam" id="PF10017"/>
    </source>
</evidence>
<evidence type="ECO:0000256" key="2">
    <source>
        <dbReference type="ARBA" id="ARBA00022679"/>
    </source>
</evidence>
<name>A0A5S4GAW2_9ACTN</name>
<comment type="pathway">
    <text evidence="3">Amino-acid biosynthesis; ergothioneine biosynthesis.</text>
</comment>